<accession>A0ABV9C0U6</accession>
<evidence type="ECO:0000313" key="3">
    <source>
        <dbReference type="Proteomes" id="UP001595961"/>
    </source>
</evidence>
<name>A0ABV9C0U6_9GAMM</name>
<protein>
    <submittedName>
        <fullName evidence="2">Uncharacterized protein</fullName>
    </submittedName>
</protein>
<gene>
    <name evidence="2" type="ORF">ACFO5W_06825</name>
</gene>
<feature type="chain" id="PRO_5046163490" evidence="1">
    <location>
        <begin position="22"/>
        <end position="191"/>
    </location>
</feature>
<keyword evidence="3" id="KW-1185">Reference proteome</keyword>
<comment type="caution">
    <text evidence="2">The sequence shown here is derived from an EMBL/GenBank/DDBJ whole genome shotgun (WGS) entry which is preliminary data.</text>
</comment>
<dbReference type="RefSeq" id="WP_266150817.1">
    <property type="nucleotide sequence ID" value="NZ_CP064028.1"/>
</dbReference>
<evidence type="ECO:0000313" key="2">
    <source>
        <dbReference type="EMBL" id="MFC4526350.1"/>
    </source>
</evidence>
<reference evidence="3" key="1">
    <citation type="journal article" date="2019" name="Int. J. Syst. Evol. Microbiol.">
        <title>The Global Catalogue of Microorganisms (GCM) 10K type strain sequencing project: providing services to taxonomists for standard genome sequencing and annotation.</title>
        <authorList>
            <consortium name="The Broad Institute Genomics Platform"/>
            <consortium name="The Broad Institute Genome Sequencing Center for Infectious Disease"/>
            <person name="Wu L."/>
            <person name="Ma J."/>
        </authorList>
    </citation>
    <scope>NUCLEOTIDE SEQUENCE [LARGE SCALE GENOMIC DNA]</scope>
    <source>
        <strain evidence="3">CCM 4481</strain>
    </source>
</reference>
<evidence type="ECO:0000256" key="1">
    <source>
        <dbReference type="SAM" id="SignalP"/>
    </source>
</evidence>
<dbReference type="Proteomes" id="UP001595961">
    <property type="component" value="Unassembled WGS sequence"/>
</dbReference>
<organism evidence="2 3">
    <name type="scientific">Dyella halodurans</name>
    <dbReference type="NCBI Taxonomy" id="1920171"/>
    <lineage>
        <taxon>Bacteria</taxon>
        <taxon>Pseudomonadati</taxon>
        <taxon>Pseudomonadota</taxon>
        <taxon>Gammaproteobacteria</taxon>
        <taxon>Lysobacterales</taxon>
        <taxon>Rhodanobacteraceae</taxon>
        <taxon>Dyella</taxon>
    </lineage>
</organism>
<proteinExistence type="predicted"/>
<sequence length="191" mass="20832">MKPILSNLAVIFFVWTNVALAGQVSKTESCSNPYEAFGLHGFNEPTLTATGKAPGYFAVRLTYLPTFRHPIALRYERNGAKTTRRAIVLSGQFGQRVGPVAFEKTDSPSVAEIDDIKKAIGDAGYWNLPVTDNVRGADGDILIVEVVSNGECKGISRWEPESRADARGLAKLVDVYVGLFERAGIWQDVSP</sequence>
<feature type="signal peptide" evidence="1">
    <location>
        <begin position="1"/>
        <end position="21"/>
    </location>
</feature>
<dbReference type="EMBL" id="JBHSGA010000011">
    <property type="protein sequence ID" value="MFC4526350.1"/>
    <property type="molecule type" value="Genomic_DNA"/>
</dbReference>
<keyword evidence="1" id="KW-0732">Signal</keyword>